<accession>A0A0E9WGF6</accession>
<protein>
    <submittedName>
        <fullName evidence="1">Uncharacterized protein</fullName>
    </submittedName>
</protein>
<dbReference type="AlphaFoldDB" id="A0A0E9WGF6"/>
<proteinExistence type="predicted"/>
<reference evidence="1" key="1">
    <citation type="submission" date="2014-11" db="EMBL/GenBank/DDBJ databases">
        <authorList>
            <person name="Amaro Gonzalez C."/>
        </authorList>
    </citation>
    <scope>NUCLEOTIDE SEQUENCE</scope>
</reference>
<name>A0A0E9WGF6_ANGAN</name>
<evidence type="ECO:0000313" key="1">
    <source>
        <dbReference type="EMBL" id="JAH89469.1"/>
    </source>
</evidence>
<dbReference type="EMBL" id="GBXM01019108">
    <property type="protein sequence ID" value="JAH89469.1"/>
    <property type="molecule type" value="Transcribed_RNA"/>
</dbReference>
<sequence>MNEIVKECVTGKDVTQPPVCHTDCWAAVCPARVPACSARVPGCPAPTLAPPNHLTLLSLSTKQQMNLADNDR</sequence>
<reference evidence="1" key="2">
    <citation type="journal article" date="2015" name="Fish Shellfish Immunol.">
        <title>Early steps in the European eel (Anguilla anguilla)-Vibrio vulnificus interaction in the gills: Role of the RtxA13 toxin.</title>
        <authorList>
            <person name="Callol A."/>
            <person name="Pajuelo D."/>
            <person name="Ebbesson L."/>
            <person name="Teles M."/>
            <person name="MacKenzie S."/>
            <person name="Amaro C."/>
        </authorList>
    </citation>
    <scope>NUCLEOTIDE SEQUENCE</scope>
</reference>
<organism evidence="1">
    <name type="scientific">Anguilla anguilla</name>
    <name type="common">European freshwater eel</name>
    <name type="synonym">Muraena anguilla</name>
    <dbReference type="NCBI Taxonomy" id="7936"/>
    <lineage>
        <taxon>Eukaryota</taxon>
        <taxon>Metazoa</taxon>
        <taxon>Chordata</taxon>
        <taxon>Craniata</taxon>
        <taxon>Vertebrata</taxon>
        <taxon>Euteleostomi</taxon>
        <taxon>Actinopterygii</taxon>
        <taxon>Neopterygii</taxon>
        <taxon>Teleostei</taxon>
        <taxon>Anguilliformes</taxon>
        <taxon>Anguillidae</taxon>
        <taxon>Anguilla</taxon>
    </lineage>
</organism>